<proteinExistence type="predicted"/>
<dbReference type="Proteomes" id="UP000218785">
    <property type="component" value="Chromosome"/>
</dbReference>
<dbReference type="SUPFAM" id="SSF52540">
    <property type="entry name" value="P-loop containing nucleoside triphosphate hydrolases"/>
    <property type="match status" value="1"/>
</dbReference>
<sequence>MYASINIDQLRNANISPTIPFEHQKDAFEALSKTFKFDSQKPGSGILALPTGAGKTFTAVRWLSNHVIPKNIKILWLAPSFYLLEQAFDTFKKNARDIPETKKTLNIRCVSSHPSHANASSIQLTDDIVIMTIQTAIKNLHTDAIDRFGNKFETAFRKFIDSCREKGLFVVVDEAHHSPAYGCRNLLIGEKDSALGLRGLLPNLHLLGLTATPTYNDKTRRGWLWKIFENGIIYEANKASLITQKVLAKPNYIEVSTGKEWEVDDTLYERLVKEHKDLPESIIDKLATDKDRNNFIVHTYLSNKDAYGKTIIFADRWFQCVYIKEKLCEQGIKADAIYSHIDADPGSAEARNKRTQDDNKRILTEFKDGKLDVLINVRMLTEGADVPNVQTVFITRQTTSSILMTQMIGRALRGEKVGGSSDANIILFFDEWKRLIDWAEPEVGGTEEDKKTYVRGLYPLEYISIRLVEELSKFIDGIIDVPMEFKKICPIGWYKTEIVYADSDSNHESMEAFTEFVMVYEHTQAKFDSFLLYIYSTNLADEWSKEYLDNELVQPQIEQWIDLWFDYETDNMGNKLNSDLIKIVRHIAQNQSLPSYYSFEEREIYDLDKIANQVIEFSSRLKHEYLSKEFSKPGTLWKTFYKSSIRFETAVDAAIRSIIHRNIYANEEGQNFVTINTPDIIELTEEEKKQIKNRDGRRCLCCGLKGEEDNLQIDHVLPFSMGGKTSIDNSQTLCGKCNRLKGKNEIDFRIKVTKLREPKKLKELNLSFPYAILNDKKRKTQIIITRIVNFFYHCQAVSKVNLQGSIWEIHLYAGNNPAWLLQQKAELLKFIKDQLDYHVQDIKVTALDKSE</sequence>
<dbReference type="InterPro" id="IPR050615">
    <property type="entry name" value="ATP-dep_DNA_Helicase"/>
</dbReference>
<dbReference type="SMART" id="SM00487">
    <property type="entry name" value="DEXDc"/>
    <property type="match status" value="1"/>
</dbReference>
<organism evidence="7 8">
    <name type="scientific">Tolypothrix tenuis PCC 7101</name>
    <dbReference type="NCBI Taxonomy" id="231146"/>
    <lineage>
        <taxon>Bacteria</taxon>
        <taxon>Bacillati</taxon>
        <taxon>Cyanobacteriota</taxon>
        <taxon>Cyanophyceae</taxon>
        <taxon>Nostocales</taxon>
        <taxon>Tolypothrichaceae</taxon>
        <taxon>Tolypothrix</taxon>
    </lineage>
</organism>
<evidence type="ECO:0000259" key="5">
    <source>
        <dbReference type="PROSITE" id="PS51192"/>
    </source>
</evidence>
<dbReference type="InterPro" id="IPR029471">
    <property type="entry name" value="HNH_5"/>
</dbReference>
<dbReference type="RefSeq" id="WP_096576898.1">
    <property type="nucleotide sequence ID" value="NZ_CAWNJS010000001.1"/>
</dbReference>
<feature type="domain" description="Helicase ATP-binding" evidence="5">
    <location>
        <begin position="36"/>
        <end position="231"/>
    </location>
</feature>
<dbReference type="InterPro" id="IPR014001">
    <property type="entry name" value="Helicase_ATP-bd"/>
</dbReference>
<dbReference type="Gene3D" id="1.10.30.50">
    <property type="match status" value="1"/>
</dbReference>
<keyword evidence="3" id="KW-0347">Helicase</keyword>
<keyword evidence="1" id="KW-0547">Nucleotide-binding</keyword>
<dbReference type="Gene3D" id="3.40.50.300">
    <property type="entry name" value="P-loop containing nucleotide triphosphate hydrolases"/>
    <property type="match status" value="2"/>
</dbReference>
<evidence type="ECO:0000256" key="3">
    <source>
        <dbReference type="ARBA" id="ARBA00022806"/>
    </source>
</evidence>
<dbReference type="PROSITE" id="PS51194">
    <property type="entry name" value="HELICASE_CTER"/>
    <property type="match status" value="1"/>
</dbReference>
<keyword evidence="2" id="KW-0378">Hydrolase</keyword>
<evidence type="ECO:0000256" key="1">
    <source>
        <dbReference type="ARBA" id="ARBA00022741"/>
    </source>
</evidence>
<dbReference type="SMART" id="SM00507">
    <property type="entry name" value="HNHc"/>
    <property type="match status" value="1"/>
</dbReference>
<dbReference type="GO" id="GO:0004386">
    <property type="term" value="F:helicase activity"/>
    <property type="evidence" value="ECO:0007669"/>
    <property type="project" value="UniProtKB-KW"/>
</dbReference>
<evidence type="ECO:0000313" key="8">
    <source>
        <dbReference type="Proteomes" id="UP000218785"/>
    </source>
</evidence>
<dbReference type="GO" id="GO:0016787">
    <property type="term" value="F:hydrolase activity"/>
    <property type="evidence" value="ECO:0007669"/>
    <property type="project" value="UniProtKB-KW"/>
</dbReference>
<dbReference type="SMART" id="SM00490">
    <property type="entry name" value="HELICc"/>
    <property type="match status" value="1"/>
</dbReference>
<dbReference type="GO" id="GO:0003677">
    <property type="term" value="F:DNA binding"/>
    <property type="evidence" value="ECO:0007669"/>
    <property type="project" value="InterPro"/>
</dbReference>
<keyword evidence="8" id="KW-1185">Reference proteome</keyword>
<evidence type="ECO:0000259" key="6">
    <source>
        <dbReference type="PROSITE" id="PS51194"/>
    </source>
</evidence>
<name>A0A1Z4N011_9CYAN</name>
<protein>
    <submittedName>
        <fullName evidence="7">Type III restriction enzyme res subunit</fullName>
    </submittedName>
</protein>
<accession>A0A1Z4N011</accession>
<dbReference type="PANTHER" id="PTHR11274">
    <property type="entry name" value="RAD25/XP-B DNA REPAIR HELICASE"/>
    <property type="match status" value="1"/>
</dbReference>
<dbReference type="Pfam" id="PF00271">
    <property type="entry name" value="Helicase_C"/>
    <property type="match status" value="1"/>
</dbReference>
<dbReference type="EMBL" id="AP018248">
    <property type="protein sequence ID" value="BAY99044.1"/>
    <property type="molecule type" value="Genomic_DNA"/>
</dbReference>
<dbReference type="InterPro" id="IPR006935">
    <property type="entry name" value="Helicase/UvrB_N"/>
</dbReference>
<gene>
    <name evidence="7" type="ORF">NIES37_30230</name>
</gene>
<dbReference type="KEGG" id="ttq:NIES37_30230"/>
<dbReference type="InterPro" id="IPR027417">
    <property type="entry name" value="P-loop_NTPase"/>
</dbReference>
<feature type="domain" description="Helicase C-terminal" evidence="6">
    <location>
        <begin position="295"/>
        <end position="479"/>
    </location>
</feature>
<dbReference type="Pfam" id="PF14279">
    <property type="entry name" value="HNH_5"/>
    <property type="match status" value="1"/>
</dbReference>
<dbReference type="PROSITE" id="PS51192">
    <property type="entry name" value="HELICASE_ATP_BIND_1"/>
    <property type="match status" value="1"/>
</dbReference>
<evidence type="ECO:0000256" key="2">
    <source>
        <dbReference type="ARBA" id="ARBA00022801"/>
    </source>
</evidence>
<dbReference type="PANTHER" id="PTHR11274:SF0">
    <property type="entry name" value="GENERAL TRANSCRIPTION AND DNA REPAIR FACTOR IIH HELICASE SUBUNIT XPB"/>
    <property type="match status" value="1"/>
</dbReference>
<dbReference type="GO" id="GO:0005524">
    <property type="term" value="F:ATP binding"/>
    <property type="evidence" value="ECO:0007669"/>
    <property type="project" value="UniProtKB-KW"/>
</dbReference>
<evidence type="ECO:0000256" key="4">
    <source>
        <dbReference type="ARBA" id="ARBA00022840"/>
    </source>
</evidence>
<keyword evidence="4" id="KW-0067">ATP-binding</keyword>
<reference evidence="7 8" key="1">
    <citation type="submission" date="2017-06" db="EMBL/GenBank/DDBJ databases">
        <title>Genome sequencing of cyanobaciteial culture collection at National Institute for Environmental Studies (NIES).</title>
        <authorList>
            <person name="Hirose Y."/>
            <person name="Shimura Y."/>
            <person name="Fujisawa T."/>
            <person name="Nakamura Y."/>
            <person name="Kawachi M."/>
        </authorList>
    </citation>
    <scope>NUCLEOTIDE SEQUENCE [LARGE SCALE GENOMIC DNA]</scope>
    <source>
        <strain evidence="7 8">NIES-37</strain>
    </source>
</reference>
<evidence type="ECO:0000313" key="7">
    <source>
        <dbReference type="EMBL" id="BAY99044.1"/>
    </source>
</evidence>
<dbReference type="CDD" id="cd00085">
    <property type="entry name" value="HNHc"/>
    <property type="match status" value="1"/>
</dbReference>
<dbReference type="Pfam" id="PF04851">
    <property type="entry name" value="ResIII"/>
    <property type="match status" value="1"/>
</dbReference>
<dbReference type="AlphaFoldDB" id="A0A1Z4N011"/>
<dbReference type="InterPro" id="IPR001650">
    <property type="entry name" value="Helicase_C-like"/>
</dbReference>
<dbReference type="InterPro" id="IPR003615">
    <property type="entry name" value="HNH_nuc"/>
</dbReference>